<evidence type="ECO:0000256" key="5">
    <source>
        <dbReference type="ARBA" id="ARBA00013089"/>
    </source>
</evidence>
<protein>
    <recommendedName>
        <fullName evidence="5 9">Alanine racemase</fullName>
        <ecNumber evidence="5 9">5.1.1.1</ecNumber>
    </recommendedName>
</protein>
<evidence type="ECO:0000256" key="8">
    <source>
        <dbReference type="ARBA" id="ARBA00037912"/>
    </source>
</evidence>
<dbReference type="GO" id="GO:0030632">
    <property type="term" value="P:D-alanine biosynthetic process"/>
    <property type="evidence" value="ECO:0007669"/>
    <property type="project" value="UniProtKB-UniRule"/>
</dbReference>
<feature type="domain" description="Alanine racemase C-terminal" evidence="12">
    <location>
        <begin position="280"/>
        <end position="404"/>
    </location>
</feature>
<dbReference type="PANTHER" id="PTHR30511">
    <property type="entry name" value="ALANINE RACEMASE"/>
    <property type="match status" value="1"/>
</dbReference>
<evidence type="ECO:0000256" key="4">
    <source>
        <dbReference type="ARBA" id="ARBA00007880"/>
    </source>
</evidence>
<dbReference type="AlphaFoldDB" id="A0A450WRR1"/>
<feature type="active site" description="Proton acceptor; specific for D-alanine" evidence="9">
    <location>
        <position position="80"/>
    </location>
</feature>
<dbReference type="InterPro" id="IPR000821">
    <property type="entry name" value="Ala_racemase"/>
</dbReference>
<dbReference type="InterPro" id="IPR009006">
    <property type="entry name" value="Ala_racemase/Decarboxylase_C"/>
</dbReference>
<keyword evidence="7 9" id="KW-0413">Isomerase</keyword>
<evidence type="ECO:0000259" key="12">
    <source>
        <dbReference type="SMART" id="SM01005"/>
    </source>
</evidence>
<feature type="binding site" evidence="9 11">
    <location>
        <position position="175"/>
    </location>
    <ligand>
        <name>substrate</name>
    </ligand>
</feature>
<dbReference type="InterPro" id="IPR011079">
    <property type="entry name" value="Ala_racemase_C"/>
</dbReference>
<dbReference type="FunFam" id="2.40.37.10:FF:000002">
    <property type="entry name" value="Alanine racemase"/>
    <property type="match status" value="1"/>
</dbReference>
<dbReference type="Pfam" id="PF01168">
    <property type="entry name" value="Ala_racemase_N"/>
    <property type="match status" value="1"/>
</dbReference>
<comment type="function">
    <text evidence="9">Catalyzes the interconversion of L-alanine and D-alanine. May also act on other amino acids.</text>
</comment>
<evidence type="ECO:0000256" key="7">
    <source>
        <dbReference type="ARBA" id="ARBA00023235"/>
    </source>
</evidence>
<evidence type="ECO:0000256" key="9">
    <source>
        <dbReference type="HAMAP-Rule" id="MF_01201"/>
    </source>
</evidence>
<evidence type="ECO:0000313" key="14">
    <source>
        <dbReference type="EMBL" id="VFK34010.1"/>
    </source>
</evidence>
<name>A0A450WRR1_9GAMM</name>
<dbReference type="InterPro" id="IPR029066">
    <property type="entry name" value="PLP-binding_barrel"/>
</dbReference>
<dbReference type="HAMAP" id="MF_01201">
    <property type="entry name" value="Ala_racemase"/>
    <property type="match status" value="1"/>
</dbReference>
<feature type="binding site" evidence="9 11">
    <location>
        <position position="349"/>
    </location>
    <ligand>
        <name>substrate</name>
    </ligand>
</feature>
<proteinExistence type="inferred from homology"/>
<comment type="similarity">
    <text evidence="4 9">Belongs to the alanine racemase family.</text>
</comment>
<dbReference type="SUPFAM" id="SSF51419">
    <property type="entry name" value="PLP-binding barrel"/>
    <property type="match status" value="1"/>
</dbReference>
<feature type="active site" description="Proton acceptor; specific for L-alanine" evidence="9">
    <location>
        <position position="301"/>
    </location>
</feature>
<dbReference type="SUPFAM" id="SSF50621">
    <property type="entry name" value="Alanine racemase C-terminal domain-like"/>
    <property type="match status" value="1"/>
</dbReference>
<comment type="catalytic activity">
    <reaction evidence="1 9">
        <text>L-alanine = D-alanine</text>
        <dbReference type="Rhea" id="RHEA:20249"/>
        <dbReference type="ChEBI" id="CHEBI:57416"/>
        <dbReference type="ChEBI" id="CHEBI:57972"/>
        <dbReference type="EC" id="5.1.1.1"/>
    </reaction>
</comment>
<dbReference type="EMBL" id="CAADFP010000237">
    <property type="protein sequence ID" value="VFK34010.1"/>
    <property type="molecule type" value="Genomic_DNA"/>
</dbReference>
<dbReference type="CDD" id="cd06827">
    <property type="entry name" value="PLPDE_III_AR_proteobact"/>
    <property type="match status" value="1"/>
</dbReference>
<evidence type="ECO:0000313" key="13">
    <source>
        <dbReference type="EMBL" id="VFK19731.1"/>
    </source>
</evidence>
<dbReference type="PRINTS" id="PR00992">
    <property type="entry name" value="ALARACEMASE"/>
</dbReference>
<dbReference type="FunFam" id="3.20.20.10:FF:000002">
    <property type="entry name" value="Alanine racemase"/>
    <property type="match status" value="1"/>
</dbReference>
<dbReference type="EMBL" id="CAADFM010000235">
    <property type="protein sequence ID" value="VFK19731.1"/>
    <property type="molecule type" value="Genomic_DNA"/>
</dbReference>
<keyword evidence="6 9" id="KW-0663">Pyridoxal phosphate</keyword>
<dbReference type="SMART" id="SM01005">
    <property type="entry name" value="Ala_racemase_C"/>
    <property type="match status" value="1"/>
</dbReference>
<dbReference type="Gene3D" id="3.20.20.10">
    <property type="entry name" value="Alanine racemase"/>
    <property type="match status" value="1"/>
</dbReference>
<dbReference type="NCBIfam" id="TIGR00492">
    <property type="entry name" value="alr"/>
    <property type="match status" value="1"/>
</dbReference>
<comment type="pathway">
    <text evidence="8 9">Amino-acid biosynthesis; D-alanine biosynthesis; D-alanine from L-alanine: step 1/1.</text>
</comment>
<accession>A0A450WRR1</accession>
<feature type="modified residue" description="N6-(pyridoxal phosphate)lysine" evidence="9 10">
    <location>
        <position position="80"/>
    </location>
</feature>
<dbReference type="PANTHER" id="PTHR30511:SF4">
    <property type="entry name" value="ALANINE RACEMASE, BIOSYNTHETIC"/>
    <property type="match status" value="1"/>
</dbReference>
<sequence>MGVALGSFPPPRDCCEFRYRKNKHPEEIGAPKPTLLSVLAGSANTFQMQAIAHIDLAALRHNLDRVKKLSPDTKVLAVIKANGYGHGIARVADALSKADGFAVTSVEEALTLREMGIDQRILALEGFSSVKELDIFRRHHVDAVVHHESQIELLERANSGAMVSAWLKVDTGMHRLGIAPARLGDARHRLRDCANVAPSVVLMSHLANADDWRNIDAQVQIRDFLFIASDFGQEISIANSAAVLAWPEARVGWVRPGITLYGISPFPLGKTGSELGFLPAMTLFTHLIAINRISKGQTVGYGGSWTCPEDMPVGVAAIGYGDGYPRHAPSGCPVLVNGKRVPLIGRVSMDMITLDLRTQPDARIGDPVVAWGEGLPVEEVARLSETIAYELVCGVTRRVEFVAEEA</sequence>
<dbReference type="Gene3D" id="2.40.37.10">
    <property type="entry name" value="Lyase, Ornithine Decarboxylase, Chain A, domain 1"/>
    <property type="match status" value="1"/>
</dbReference>
<dbReference type="PROSITE" id="PS00395">
    <property type="entry name" value="ALANINE_RACEMASE"/>
    <property type="match status" value="1"/>
</dbReference>
<evidence type="ECO:0000256" key="3">
    <source>
        <dbReference type="ARBA" id="ARBA00004752"/>
    </source>
</evidence>
<organism evidence="13">
    <name type="scientific">Candidatus Kentrum sp. LPFa</name>
    <dbReference type="NCBI Taxonomy" id="2126335"/>
    <lineage>
        <taxon>Bacteria</taxon>
        <taxon>Pseudomonadati</taxon>
        <taxon>Pseudomonadota</taxon>
        <taxon>Gammaproteobacteria</taxon>
        <taxon>Candidatus Kentrum</taxon>
    </lineage>
</organism>
<dbReference type="GO" id="GO:0030170">
    <property type="term" value="F:pyridoxal phosphate binding"/>
    <property type="evidence" value="ECO:0007669"/>
    <property type="project" value="UniProtKB-UniRule"/>
</dbReference>
<evidence type="ECO:0000256" key="10">
    <source>
        <dbReference type="PIRSR" id="PIRSR600821-50"/>
    </source>
</evidence>
<evidence type="ECO:0000256" key="1">
    <source>
        <dbReference type="ARBA" id="ARBA00000316"/>
    </source>
</evidence>
<dbReference type="InterPro" id="IPR020622">
    <property type="entry name" value="Ala_racemase_pyridoxalP-BS"/>
</dbReference>
<dbReference type="Pfam" id="PF00842">
    <property type="entry name" value="Ala_racemase_C"/>
    <property type="match status" value="1"/>
</dbReference>
<dbReference type="EC" id="5.1.1.1" evidence="5 9"/>
<comment type="cofactor">
    <cofactor evidence="2 9 10">
        <name>pyridoxal 5'-phosphate</name>
        <dbReference type="ChEBI" id="CHEBI:597326"/>
    </cofactor>
</comment>
<evidence type="ECO:0000256" key="2">
    <source>
        <dbReference type="ARBA" id="ARBA00001933"/>
    </source>
</evidence>
<dbReference type="GO" id="GO:0005829">
    <property type="term" value="C:cytosol"/>
    <property type="evidence" value="ECO:0007669"/>
    <property type="project" value="TreeGrafter"/>
</dbReference>
<dbReference type="GO" id="GO:0008784">
    <property type="term" value="F:alanine racemase activity"/>
    <property type="evidence" value="ECO:0007669"/>
    <property type="project" value="UniProtKB-UniRule"/>
</dbReference>
<reference evidence="13" key="1">
    <citation type="submission" date="2019-02" db="EMBL/GenBank/DDBJ databases">
        <authorList>
            <person name="Gruber-Vodicka R. H."/>
            <person name="Seah K. B. B."/>
        </authorList>
    </citation>
    <scope>NUCLEOTIDE SEQUENCE</scope>
    <source>
        <strain evidence="13">BECK_S312</strain>
        <strain evidence="14">BECK_S426</strain>
    </source>
</reference>
<gene>
    <name evidence="13" type="ORF">BECKLPF1236A_GA0070988_102355</name>
    <name evidence="14" type="ORF">BECKLPF1236C_GA0070990_102375</name>
</gene>
<dbReference type="UniPathway" id="UPA00042">
    <property type="reaction ID" value="UER00497"/>
</dbReference>
<evidence type="ECO:0000256" key="11">
    <source>
        <dbReference type="PIRSR" id="PIRSR600821-52"/>
    </source>
</evidence>
<comment type="pathway">
    <text evidence="3">Cell wall biogenesis; peptidoglycan biosynthesis.</text>
</comment>
<dbReference type="InterPro" id="IPR001608">
    <property type="entry name" value="Ala_racemase_N"/>
</dbReference>
<evidence type="ECO:0000256" key="6">
    <source>
        <dbReference type="ARBA" id="ARBA00022898"/>
    </source>
</evidence>